<dbReference type="InterPro" id="IPR011916">
    <property type="entry name" value="LipoPS_heptosylTferase-III"/>
</dbReference>
<dbReference type="PANTHER" id="PTHR30160:SF1">
    <property type="entry name" value="LIPOPOLYSACCHARIDE 1,2-N-ACETYLGLUCOSAMINETRANSFERASE-RELATED"/>
    <property type="match status" value="1"/>
</dbReference>
<dbReference type="EMBL" id="BSOG01000003">
    <property type="protein sequence ID" value="GLR14176.1"/>
    <property type="molecule type" value="Genomic_DNA"/>
</dbReference>
<dbReference type="Proteomes" id="UP001156706">
    <property type="component" value="Unassembled WGS sequence"/>
</dbReference>
<evidence type="ECO:0000313" key="4">
    <source>
        <dbReference type="Proteomes" id="UP001156706"/>
    </source>
</evidence>
<evidence type="ECO:0000313" key="3">
    <source>
        <dbReference type="EMBL" id="GLR14176.1"/>
    </source>
</evidence>
<dbReference type="SUPFAM" id="SSF53756">
    <property type="entry name" value="UDP-Glycosyltransferase/glycogen phosphorylase"/>
    <property type="match status" value="1"/>
</dbReference>
<protein>
    <submittedName>
        <fullName evidence="3">Lipopolysaccharide core heptosyltransferase RfaQ</fullName>
    </submittedName>
</protein>
<dbReference type="Gene3D" id="3.40.50.2000">
    <property type="entry name" value="Glycogen Phosphorylase B"/>
    <property type="match status" value="2"/>
</dbReference>
<evidence type="ECO:0000256" key="1">
    <source>
        <dbReference type="ARBA" id="ARBA00022676"/>
    </source>
</evidence>
<dbReference type="Pfam" id="PF01075">
    <property type="entry name" value="Glyco_transf_9"/>
    <property type="match status" value="1"/>
</dbReference>
<sequence>MLLTSPVISTLAAAGVEVDALVFEETKPMLAGHPALSQLFGITRNGHKAYGLWGWLRAEWQLLRALRAREYDLVVHLTKRRRGAWLVRLLRPRVSVAPDALPDRFWRKSFTHRYFELQGERHMIEVHLDAVRHIGVQPTTASRRLTLTLEPETVASVRAILAEANMAPGAYIHVHPTSRWMFKAWSAEKMATVIDTLTAAGEQVVLSASPSADEMAMIHAIKARLQRPVLDLSGKLTLKQLGALIADAKLWFGLDSAPMHMAAALGTPTVAIFGPTGECKWRPWYVPHRIVASPEHLCRPCFRAGCGDGLVSDCLESLPVEAALRAIRELSEEVGRPIALAPAVIRLMPRSDQ</sequence>
<keyword evidence="1" id="KW-0328">Glycosyltransferase</keyword>
<evidence type="ECO:0000256" key="2">
    <source>
        <dbReference type="ARBA" id="ARBA00022679"/>
    </source>
</evidence>
<keyword evidence="4" id="KW-1185">Reference proteome</keyword>
<reference evidence="4" key="1">
    <citation type="journal article" date="2019" name="Int. J. Syst. Evol. Microbiol.">
        <title>The Global Catalogue of Microorganisms (GCM) 10K type strain sequencing project: providing services to taxonomists for standard genome sequencing and annotation.</title>
        <authorList>
            <consortium name="The Broad Institute Genomics Platform"/>
            <consortium name="The Broad Institute Genome Sequencing Center for Infectious Disease"/>
            <person name="Wu L."/>
            <person name="Ma J."/>
        </authorList>
    </citation>
    <scope>NUCLEOTIDE SEQUENCE [LARGE SCALE GENOMIC DNA]</scope>
    <source>
        <strain evidence="4">NBRC 110044</strain>
    </source>
</reference>
<dbReference type="PANTHER" id="PTHR30160">
    <property type="entry name" value="TETRAACYLDISACCHARIDE 4'-KINASE-RELATED"/>
    <property type="match status" value="1"/>
</dbReference>
<name>A0ABQ5YLN4_9NEIS</name>
<accession>A0ABQ5YLN4</accession>
<dbReference type="NCBIfam" id="TIGR02201">
    <property type="entry name" value="heptsyl_trn_III"/>
    <property type="match status" value="1"/>
</dbReference>
<organism evidence="3 4">
    <name type="scientific">Chitinimonas prasina</name>
    <dbReference type="NCBI Taxonomy" id="1434937"/>
    <lineage>
        <taxon>Bacteria</taxon>
        <taxon>Pseudomonadati</taxon>
        <taxon>Pseudomonadota</taxon>
        <taxon>Betaproteobacteria</taxon>
        <taxon>Neisseriales</taxon>
        <taxon>Chitinibacteraceae</taxon>
        <taxon>Chitinimonas</taxon>
    </lineage>
</organism>
<dbReference type="InterPro" id="IPR002201">
    <property type="entry name" value="Glyco_trans_9"/>
</dbReference>
<gene>
    <name evidence="3" type="ORF">GCM10007907_29660</name>
</gene>
<dbReference type="CDD" id="cd03789">
    <property type="entry name" value="GT9_LPS_heptosyltransferase"/>
    <property type="match status" value="1"/>
</dbReference>
<dbReference type="InterPro" id="IPR051199">
    <property type="entry name" value="LPS_LOS_Heptosyltrfase"/>
</dbReference>
<comment type="caution">
    <text evidence="3">The sequence shown here is derived from an EMBL/GenBank/DDBJ whole genome shotgun (WGS) entry which is preliminary data.</text>
</comment>
<keyword evidence="2" id="KW-0808">Transferase</keyword>
<proteinExistence type="predicted"/>